<sequence>MQARWPLSVLCLIFLQLCYANALVAKEPKRRGLFGNAFEFDEDREYATIAAATRSTTPSATPTTTGILGDILLTTHSVSGSLSAGHTKETDSIRSYSVLGTPPPPKPVYVSATPLLPTSSPPAETTEAPPEVPAPTPGSTLTMSNAELAQWKVLGVTVLCIAVVVAIILCVMFFDTWWGFVRDVFLGKKRREAAEELVPDWEKRSWELRMVSEDGHRYPSLSSVESITKWKGMKEGKKMPAETTTAKPDLELPMPTYLPDYNPYTLHSPPSSKP</sequence>
<protein>
    <submittedName>
        <fullName evidence="4">Uncharacterized protein</fullName>
    </submittedName>
</protein>
<feature type="region of interest" description="Disordered" evidence="1">
    <location>
        <begin position="114"/>
        <end position="136"/>
    </location>
</feature>
<dbReference type="AlphaFoldDB" id="A0A9P6DKH4"/>
<comment type="caution">
    <text evidence="4">The sequence shown here is derived from an EMBL/GenBank/DDBJ whole genome shotgun (WGS) entry which is preliminary data.</text>
</comment>
<feature type="chain" id="PRO_5040146724" evidence="3">
    <location>
        <begin position="21"/>
        <end position="274"/>
    </location>
</feature>
<feature type="compositionally biased region" description="Low complexity" evidence="1">
    <location>
        <begin position="114"/>
        <end position="129"/>
    </location>
</feature>
<organism evidence="4 5">
    <name type="scientific">Pleurotus eryngii</name>
    <name type="common">Boletus of the steppes</name>
    <dbReference type="NCBI Taxonomy" id="5323"/>
    <lineage>
        <taxon>Eukaryota</taxon>
        <taxon>Fungi</taxon>
        <taxon>Dikarya</taxon>
        <taxon>Basidiomycota</taxon>
        <taxon>Agaricomycotina</taxon>
        <taxon>Agaricomycetes</taxon>
        <taxon>Agaricomycetidae</taxon>
        <taxon>Agaricales</taxon>
        <taxon>Pleurotineae</taxon>
        <taxon>Pleurotaceae</taxon>
        <taxon>Pleurotus</taxon>
    </lineage>
</organism>
<keyword evidence="2" id="KW-1133">Transmembrane helix</keyword>
<proteinExistence type="predicted"/>
<gene>
    <name evidence="4" type="ORF">BDN71DRAFT_1437879</name>
</gene>
<evidence type="ECO:0000256" key="3">
    <source>
        <dbReference type="SAM" id="SignalP"/>
    </source>
</evidence>
<keyword evidence="3" id="KW-0732">Signal</keyword>
<name>A0A9P6DKH4_PLEER</name>
<feature type="signal peptide" evidence="3">
    <location>
        <begin position="1"/>
        <end position="20"/>
    </location>
</feature>
<feature type="transmembrane region" description="Helical" evidence="2">
    <location>
        <begin position="153"/>
        <end position="181"/>
    </location>
</feature>
<evidence type="ECO:0000313" key="5">
    <source>
        <dbReference type="Proteomes" id="UP000807025"/>
    </source>
</evidence>
<dbReference type="OrthoDB" id="3266475at2759"/>
<keyword evidence="2" id="KW-0472">Membrane</keyword>
<dbReference type="Proteomes" id="UP000807025">
    <property type="component" value="Unassembled WGS sequence"/>
</dbReference>
<keyword evidence="2" id="KW-0812">Transmembrane</keyword>
<dbReference type="EMBL" id="MU154521">
    <property type="protein sequence ID" value="KAF9502314.1"/>
    <property type="molecule type" value="Genomic_DNA"/>
</dbReference>
<reference evidence="4" key="1">
    <citation type="submission" date="2020-11" db="EMBL/GenBank/DDBJ databases">
        <authorList>
            <consortium name="DOE Joint Genome Institute"/>
            <person name="Ahrendt S."/>
            <person name="Riley R."/>
            <person name="Andreopoulos W."/>
            <person name="Labutti K."/>
            <person name="Pangilinan J."/>
            <person name="Ruiz-Duenas F.J."/>
            <person name="Barrasa J.M."/>
            <person name="Sanchez-Garcia M."/>
            <person name="Camarero S."/>
            <person name="Miyauchi S."/>
            <person name="Serrano A."/>
            <person name="Linde D."/>
            <person name="Babiker R."/>
            <person name="Drula E."/>
            <person name="Ayuso-Fernandez I."/>
            <person name="Pacheco R."/>
            <person name="Padilla G."/>
            <person name="Ferreira P."/>
            <person name="Barriuso J."/>
            <person name="Kellner H."/>
            <person name="Castanera R."/>
            <person name="Alfaro M."/>
            <person name="Ramirez L."/>
            <person name="Pisabarro A.G."/>
            <person name="Kuo A."/>
            <person name="Tritt A."/>
            <person name="Lipzen A."/>
            <person name="He G."/>
            <person name="Yan M."/>
            <person name="Ng V."/>
            <person name="Cullen D."/>
            <person name="Martin F."/>
            <person name="Rosso M.-N."/>
            <person name="Henrissat B."/>
            <person name="Hibbett D."/>
            <person name="Martinez A.T."/>
            <person name="Grigoriev I.V."/>
        </authorList>
    </citation>
    <scope>NUCLEOTIDE SEQUENCE</scope>
    <source>
        <strain evidence="4">ATCC 90797</strain>
    </source>
</reference>
<evidence type="ECO:0000313" key="4">
    <source>
        <dbReference type="EMBL" id="KAF9502314.1"/>
    </source>
</evidence>
<keyword evidence="5" id="KW-1185">Reference proteome</keyword>
<feature type="region of interest" description="Disordered" evidence="1">
    <location>
        <begin position="234"/>
        <end position="254"/>
    </location>
</feature>
<accession>A0A9P6DKH4</accession>
<evidence type="ECO:0000256" key="1">
    <source>
        <dbReference type="SAM" id="MobiDB-lite"/>
    </source>
</evidence>
<evidence type="ECO:0000256" key="2">
    <source>
        <dbReference type="SAM" id="Phobius"/>
    </source>
</evidence>